<sequence>MNERNTLLDEISDLLGTLESQYPEIYHFLDENPITLPIKTHPEVGKKAMEEYLQSLRTLLQHHLKTLKNKSNEKEKV</sequence>
<keyword evidence="2" id="KW-1185">Reference proteome</keyword>
<comment type="caution">
    <text evidence="1">The sequence shown here is derived from an EMBL/GenBank/DDBJ whole genome shotgun (WGS) entry which is preliminary data.</text>
</comment>
<dbReference type="EMBL" id="JAAABI010000001">
    <property type="protein sequence ID" value="NAY91317.1"/>
    <property type="molecule type" value="Genomic_DNA"/>
</dbReference>
<name>A0A964TAK1_9FLAO</name>
<protein>
    <submittedName>
        <fullName evidence="1">Uncharacterized protein</fullName>
    </submittedName>
</protein>
<accession>A0A964TAK1</accession>
<organism evidence="1 2">
    <name type="scientific">Flagellimonas ochracea</name>
    <dbReference type="NCBI Taxonomy" id="2696472"/>
    <lineage>
        <taxon>Bacteria</taxon>
        <taxon>Pseudomonadati</taxon>
        <taxon>Bacteroidota</taxon>
        <taxon>Flavobacteriia</taxon>
        <taxon>Flavobacteriales</taxon>
        <taxon>Flavobacteriaceae</taxon>
        <taxon>Flagellimonas</taxon>
    </lineage>
</organism>
<evidence type="ECO:0000313" key="1">
    <source>
        <dbReference type="EMBL" id="NAY91317.1"/>
    </source>
</evidence>
<dbReference type="RefSeq" id="WP_166522686.1">
    <property type="nucleotide sequence ID" value="NZ_JAAABI010000001.1"/>
</dbReference>
<gene>
    <name evidence="1" type="ORF">GTQ34_05240</name>
</gene>
<proteinExistence type="predicted"/>
<dbReference type="Proteomes" id="UP000667650">
    <property type="component" value="Unassembled WGS sequence"/>
</dbReference>
<dbReference type="AlphaFoldDB" id="A0A964TAK1"/>
<reference evidence="1" key="1">
    <citation type="submission" date="2020-01" db="EMBL/GenBank/DDBJ databases">
        <title>Muricauda ochracea sp. nov., isolated from a tidal flat of Garorim bay in Korea.</title>
        <authorList>
            <person name="Kim D."/>
            <person name="Yoo Y."/>
            <person name="Kim J.-J."/>
        </authorList>
    </citation>
    <scope>NUCLEOTIDE SEQUENCE</scope>
    <source>
        <strain evidence="1">JGD-17</strain>
    </source>
</reference>
<evidence type="ECO:0000313" key="2">
    <source>
        <dbReference type="Proteomes" id="UP000667650"/>
    </source>
</evidence>